<keyword evidence="3" id="KW-0788">Thiol protease</keyword>
<organism evidence="6 7">
    <name type="scientific">Liquorilactobacillus hordei DSM 19519</name>
    <dbReference type="NCBI Taxonomy" id="1423759"/>
    <lineage>
        <taxon>Bacteria</taxon>
        <taxon>Bacillati</taxon>
        <taxon>Bacillota</taxon>
        <taxon>Bacilli</taxon>
        <taxon>Lactobacillales</taxon>
        <taxon>Lactobacillaceae</taxon>
        <taxon>Liquorilactobacillus</taxon>
    </lineage>
</organism>
<reference evidence="6 7" key="1">
    <citation type="journal article" date="2015" name="Genome Announc.">
        <title>Expanding the biotechnology potential of lactobacilli through comparative genomics of 213 strains and associated genera.</title>
        <authorList>
            <person name="Sun Z."/>
            <person name="Harris H.M."/>
            <person name="McCann A."/>
            <person name="Guo C."/>
            <person name="Argimon S."/>
            <person name="Zhang W."/>
            <person name="Yang X."/>
            <person name="Jeffery I.B."/>
            <person name="Cooney J.C."/>
            <person name="Kagawa T.F."/>
            <person name="Liu W."/>
            <person name="Song Y."/>
            <person name="Salvetti E."/>
            <person name="Wrobel A."/>
            <person name="Rasinkangas P."/>
            <person name="Parkhill J."/>
            <person name="Rea M.C."/>
            <person name="O'Sullivan O."/>
            <person name="Ritari J."/>
            <person name="Douillard F.P."/>
            <person name="Paul Ross R."/>
            <person name="Yang R."/>
            <person name="Briner A.E."/>
            <person name="Felis G.E."/>
            <person name="de Vos W.M."/>
            <person name="Barrangou R."/>
            <person name="Klaenhammer T.R."/>
            <person name="Caufield P.W."/>
            <person name="Cui Y."/>
            <person name="Zhang H."/>
            <person name="O'Toole P.W."/>
        </authorList>
    </citation>
    <scope>NUCLEOTIDE SEQUENCE [LARGE SCALE GENOMIC DNA]</scope>
    <source>
        <strain evidence="6 7">DSM 19519</strain>
    </source>
</reference>
<dbReference type="AlphaFoldDB" id="A0A0R1MHZ4"/>
<keyword evidence="2" id="KW-0378">Hydrolase</keyword>
<feature type="active site" description="Proton donor/acceptor" evidence="4">
    <location>
        <position position="127"/>
    </location>
</feature>
<dbReference type="NCBIfam" id="TIGR01076">
    <property type="entry name" value="sortase_fam"/>
    <property type="match status" value="1"/>
</dbReference>
<dbReference type="Proteomes" id="UP000051448">
    <property type="component" value="Unassembled WGS sequence"/>
</dbReference>
<evidence type="ECO:0000256" key="1">
    <source>
        <dbReference type="ARBA" id="ARBA00022670"/>
    </source>
</evidence>
<keyword evidence="5" id="KW-0812">Transmembrane</keyword>
<evidence type="ECO:0000313" key="7">
    <source>
        <dbReference type="Proteomes" id="UP000051448"/>
    </source>
</evidence>
<keyword evidence="5" id="KW-0472">Membrane</keyword>
<dbReference type="CDD" id="cd06165">
    <property type="entry name" value="Sortase_A"/>
    <property type="match status" value="1"/>
</dbReference>
<dbReference type="STRING" id="1423759.FC92_GL001591"/>
<dbReference type="SUPFAM" id="SSF63817">
    <property type="entry name" value="Sortase"/>
    <property type="match status" value="1"/>
</dbReference>
<evidence type="ECO:0000256" key="5">
    <source>
        <dbReference type="SAM" id="Phobius"/>
    </source>
</evidence>
<dbReference type="InterPro" id="IPR042007">
    <property type="entry name" value="Sortase_A"/>
</dbReference>
<feature type="active site" description="Acyl-thioester intermediate" evidence="4">
    <location>
        <position position="189"/>
    </location>
</feature>
<dbReference type="GO" id="GO:0006508">
    <property type="term" value="P:proteolysis"/>
    <property type="evidence" value="ECO:0007669"/>
    <property type="project" value="UniProtKB-KW"/>
</dbReference>
<keyword evidence="7" id="KW-1185">Reference proteome</keyword>
<feature type="transmembrane region" description="Helical" evidence="5">
    <location>
        <begin position="7"/>
        <end position="24"/>
    </location>
</feature>
<proteinExistence type="predicted"/>
<keyword evidence="1" id="KW-0645">Protease</keyword>
<accession>A0A0R1MHZ4</accession>
<keyword evidence="5" id="KW-1133">Transmembrane helix</keyword>
<evidence type="ECO:0000256" key="3">
    <source>
        <dbReference type="ARBA" id="ARBA00022807"/>
    </source>
</evidence>
<evidence type="ECO:0000256" key="4">
    <source>
        <dbReference type="PIRSR" id="PIRSR605754-1"/>
    </source>
</evidence>
<protein>
    <submittedName>
        <fullName evidence="6">Sortase</fullName>
    </submittedName>
</protein>
<evidence type="ECO:0000256" key="2">
    <source>
        <dbReference type="ARBA" id="ARBA00022801"/>
    </source>
</evidence>
<dbReference type="InterPro" id="IPR023365">
    <property type="entry name" value="Sortase_dom-sf"/>
</dbReference>
<dbReference type="InterPro" id="IPR005754">
    <property type="entry name" value="Sortase"/>
</dbReference>
<comment type="caution">
    <text evidence="6">The sequence shown here is derived from an EMBL/GenBank/DDBJ whole genome shotgun (WGS) entry which is preliminary data.</text>
</comment>
<sequence length="223" mass="24543">MKMKKKIVWFVEILLIIIGVALIFNQQISDLLVGRMTATDLKQSISQKHEKKGSFDFNKVKSASASRIAKASLTSSNTGMIGKIAIPAVNLKLPIFYGISNNNLLRGAGTMKAQQKMGTGNYALAGHHMNNPNILFSPLAKVKVGNKVYLTDGKKVYIYKIDVRKTINKYQVQVVDDVAGKVMITLITCDPIKGVAHTPLRILLQGSLQKVENVTKSNVKVFE</sequence>
<name>A0A0R1MHZ4_9LACO</name>
<dbReference type="EMBL" id="AZDX01000005">
    <property type="protein sequence ID" value="KRL07647.1"/>
    <property type="molecule type" value="Genomic_DNA"/>
</dbReference>
<dbReference type="GO" id="GO:0008234">
    <property type="term" value="F:cysteine-type peptidase activity"/>
    <property type="evidence" value="ECO:0007669"/>
    <property type="project" value="UniProtKB-KW"/>
</dbReference>
<dbReference type="Pfam" id="PF04203">
    <property type="entry name" value="Sortase"/>
    <property type="match status" value="1"/>
</dbReference>
<dbReference type="Gene3D" id="2.40.260.10">
    <property type="entry name" value="Sortase"/>
    <property type="match status" value="1"/>
</dbReference>
<gene>
    <name evidence="6" type="ORF">FC92_GL001591</name>
</gene>
<dbReference type="PATRIC" id="fig|1423759.3.peg.1666"/>
<evidence type="ECO:0000313" key="6">
    <source>
        <dbReference type="EMBL" id="KRL07647.1"/>
    </source>
</evidence>